<dbReference type="PANTHER" id="PTHR12002">
    <property type="entry name" value="CLAUDIN"/>
    <property type="match status" value="1"/>
</dbReference>
<comment type="subcellular location">
    <subcellularLocation>
        <location evidence="1">Cell junction</location>
        <location evidence="1">Tight junction</location>
    </subcellularLocation>
    <subcellularLocation>
        <location evidence="2">Cell membrane</location>
        <topology evidence="2">Multi-pass membrane protein</topology>
    </subcellularLocation>
</comment>
<evidence type="ECO:0000256" key="9">
    <source>
        <dbReference type="ARBA" id="ARBA00023136"/>
    </source>
</evidence>
<accession>A0AAV1FHK8</accession>
<keyword evidence="5" id="KW-1003">Cell membrane</keyword>
<dbReference type="InterPro" id="IPR004031">
    <property type="entry name" value="PMP22/EMP/MP20/Claudin"/>
</dbReference>
<dbReference type="GO" id="GO:0005923">
    <property type="term" value="C:bicellular tight junction"/>
    <property type="evidence" value="ECO:0007669"/>
    <property type="project" value="UniProtKB-SubCell"/>
</dbReference>
<feature type="transmembrane region" description="Helical" evidence="11">
    <location>
        <begin position="75"/>
        <end position="93"/>
    </location>
</feature>
<dbReference type="InterPro" id="IPR006187">
    <property type="entry name" value="Claudin"/>
</dbReference>
<evidence type="ECO:0000256" key="3">
    <source>
        <dbReference type="ARBA" id="ARBA00008295"/>
    </source>
</evidence>
<dbReference type="Proteomes" id="UP001178508">
    <property type="component" value="Chromosome 7"/>
</dbReference>
<feature type="region of interest" description="Disordered" evidence="10">
    <location>
        <begin position="187"/>
        <end position="208"/>
    </location>
</feature>
<dbReference type="GO" id="GO:0005886">
    <property type="term" value="C:plasma membrane"/>
    <property type="evidence" value="ECO:0007669"/>
    <property type="project" value="UniProtKB-SubCell"/>
</dbReference>
<dbReference type="Pfam" id="PF00822">
    <property type="entry name" value="PMP22_Claudin"/>
    <property type="match status" value="1"/>
</dbReference>
<sequence>MASSGLQLLGFFLCMVGLAATVGATLMVEWKKQYQGKTHRIYEGLWMSCSGNERTTCELHQSLLKLPIEVQATRSVMMLSILLSSVALLVSTVGMKCTHFMDDKPDTKSITAMIGGLLFILSGLLTVIITSWYVSNIVHIFKASHRLESYEFGKAVFVSWAGGLLVIAGGAFLSCRRCSRSGSESISVNHLLPSSSSTSSSNPKSNYV</sequence>
<evidence type="ECO:0000256" key="11">
    <source>
        <dbReference type="SAM" id="Phobius"/>
    </source>
</evidence>
<evidence type="ECO:0000256" key="1">
    <source>
        <dbReference type="ARBA" id="ARBA00004435"/>
    </source>
</evidence>
<dbReference type="PRINTS" id="PR01077">
    <property type="entry name" value="CLAUDIN"/>
</dbReference>
<evidence type="ECO:0000256" key="4">
    <source>
        <dbReference type="ARBA" id="ARBA00022427"/>
    </source>
</evidence>
<keyword evidence="13" id="KW-1185">Reference proteome</keyword>
<name>A0AAV1FHK8_XYRNO</name>
<reference evidence="12" key="1">
    <citation type="submission" date="2023-08" db="EMBL/GenBank/DDBJ databases">
        <authorList>
            <person name="Alioto T."/>
            <person name="Alioto T."/>
            <person name="Gomez Garrido J."/>
        </authorList>
    </citation>
    <scope>NUCLEOTIDE SEQUENCE</scope>
</reference>
<feature type="transmembrane region" description="Helical" evidence="11">
    <location>
        <begin position="113"/>
        <end position="134"/>
    </location>
</feature>
<comment type="similarity">
    <text evidence="3">Belongs to the claudin family.</text>
</comment>
<dbReference type="Gene3D" id="1.20.140.150">
    <property type="match status" value="1"/>
</dbReference>
<proteinExistence type="inferred from homology"/>
<gene>
    <name evidence="12" type="ORF">XNOV1_A000991</name>
</gene>
<protein>
    <submittedName>
        <fullName evidence="12">Claudin-19-like</fullName>
    </submittedName>
</protein>
<dbReference type="AlphaFoldDB" id="A0AAV1FHK8"/>
<evidence type="ECO:0000256" key="2">
    <source>
        <dbReference type="ARBA" id="ARBA00004651"/>
    </source>
</evidence>
<organism evidence="12 13">
    <name type="scientific">Xyrichtys novacula</name>
    <name type="common">Pearly razorfish</name>
    <name type="synonym">Hemipteronotus novacula</name>
    <dbReference type="NCBI Taxonomy" id="13765"/>
    <lineage>
        <taxon>Eukaryota</taxon>
        <taxon>Metazoa</taxon>
        <taxon>Chordata</taxon>
        <taxon>Craniata</taxon>
        <taxon>Vertebrata</taxon>
        <taxon>Euteleostomi</taxon>
        <taxon>Actinopterygii</taxon>
        <taxon>Neopterygii</taxon>
        <taxon>Teleostei</taxon>
        <taxon>Neoteleostei</taxon>
        <taxon>Acanthomorphata</taxon>
        <taxon>Eupercaria</taxon>
        <taxon>Labriformes</taxon>
        <taxon>Labridae</taxon>
        <taxon>Xyrichtys</taxon>
    </lineage>
</organism>
<dbReference type="EMBL" id="OY660870">
    <property type="protein sequence ID" value="CAJ1060658.1"/>
    <property type="molecule type" value="Genomic_DNA"/>
</dbReference>
<evidence type="ECO:0000256" key="7">
    <source>
        <dbReference type="ARBA" id="ARBA00022949"/>
    </source>
</evidence>
<keyword evidence="7" id="KW-0965">Cell junction</keyword>
<keyword evidence="9 11" id="KW-0472">Membrane</keyword>
<evidence type="ECO:0000256" key="10">
    <source>
        <dbReference type="SAM" id="MobiDB-lite"/>
    </source>
</evidence>
<evidence type="ECO:0000313" key="13">
    <source>
        <dbReference type="Proteomes" id="UP001178508"/>
    </source>
</evidence>
<evidence type="ECO:0000313" key="12">
    <source>
        <dbReference type="EMBL" id="CAJ1060658.1"/>
    </source>
</evidence>
<evidence type="ECO:0000256" key="8">
    <source>
        <dbReference type="ARBA" id="ARBA00022989"/>
    </source>
</evidence>
<evidence type="ECO:0000256" key="6">
    <source>
        <dbReference type="ARBA" id="ARBA00022692"/>
    </source>
</evidence>
<dbReference type="GO" id="GO:0005198">
    <property type="term" value="F:structural molecule activity"/>
    <property type="evidence" value="ECO:0007669"/>
    <property type="project" value="InterPro"/>
</dbReference>
<keyword evidence="8 11" id="KW-1133">Transmembrane helix</keyword>
<keyword evidence="4" id="KW-0796">Tight junction</keyword>
<keyword evidence="6 11" id="KW-0812">Transmembrane</keyword>
<evidence type="ECO:0000256" key="5">
    <source>
        <dbReference type="ARBA" id="ARBA00022475"/>
    </source>
</evidence>
<feature type="transmembrane region" description="Helical" evidence="11">
    <location>
        <begin position="155"/>
        <end position="173"/>
    </location>
</feature>
<feature type="transmembrane region" description="Helical" evidence="11">
    <location>
        <begin position="6"/>
        <end position="28"/>
    </location>
</feature>